<dbReference type="CDD" id="cd05233">
    <property type="entry name" value="SDR_c"/>
    <property type="match status" value="1"/>
</dbReference>
<dbReference type="GO" id="GO:0016491">
    <property type="term" value="F:oxidoreductase activity"/>
    <property type="evidence" value="ECO:0007669"/>
    <property type="project" value="UniProtKB-KW"/>
</dbReference>
<dbReference type="InterPro" id="IPR057326">
    <property type="entry name" value="KR_dom"/>
</dbReference>
<dbReference type="PANTHER" id="PTHR42879:SF2">
    <property type="entry name" value="3-OXOACYL-[ACYL-CARRIER-PROTEIN] REDUCTASE FABG"/>
    <property type="match status" value="1"/>
</dbReference>
<dbReference type="InterPro" id="IPR050259">
    <property type="entry name" value="SDR"/>
</dbReference>
<dbReference type="GO" id="GO:0008206">
    <property type="term" value="P:bile acid metabolic process"/>
    <property type="evidence" value="ECO:0007669"/>
    <property type="project" value="UniProtKB-ARBA"/>
</dbReference>
<comment type="similarity">
    <text evidence="1">Belongs to the short-chain dehydrogenases/reductases (SDR) family.</text>
</comment>
<reference evidence="4 5" key="3">
    <citation type="journal article" date="2012" name="J. Bacteriol.">
        <title>Genome Sequence of Paenibacillus terrae HPL-003, a Xylanase-Producing Bacterium Isolated from Soil Found in Forest Residue.</title>
        <authorList>
            <person name="Shin S.H."/>
            <person name="Kim S."/>
            <person name="Kim J.Y."/>
            <person name="Song H.Y."/>
            <person name="Cho S.J."/>
            <person name="Kim D.R."/>
            <person name="Lee K.I."/>
            <person name="Lim H.K."/>
            <person name="Park N.J."/>
            <person name="Hwang I.T."/>
            <person name="Yang K.S."/>
        </authorList>
    </citation>
    <scope>NUCLEOTIDE SEQUENCE [LARGE SCALE GENOMIC DNA]</scope>
    <source>
        <strain evidence="4 5">HPL-003</strain>
    </source>
</reference>
<evidence type="ECO:0000313" key="5">
    <source>
        <dbReference type="Proteomes" id="UP000005876"/>
    </source>
</evidence>
<evidence type="ECO:0000259" key="3">
    <source>
        <dbReference type="SMART" id="SM00822"/>
    </source>
</evidence>
<dbReference type="PANTHER" id="PTHR42879">
    <property type="entry name" value="3-OXOACYL-(ACYL-CARRIER-PROTEIN) REDUCTASE"/>
    <property type="match status" value="1"/>
</dbReference>
<dbReference type="Proteomes" id="UP000005876">
    <property type="component" value="Chromosome"/>
</dbReference>
<evidence type="ECO:0000256" key="1">
    <source>
        <dbReference type="ARBA" id="ARBA00006484"/>
    </source>
</evidence>
<dbReference type="InterPro" id="IPR002347">
    <property type="entry name" value="SDR_fam"/>
</dbReference>
<protein>
    <submittedName>
        <fullName evidence="4">Short-chain dehydrogenase/reductase SDR</fullName>
    </submittedName>
</protein>
<evidence type="ECO:0000256" key="2">
    <source>
        <dbReference type="ARBA" id="ARBA00023002"/>
    </source>
</evidence>
<feature type="domain" description="Ketoreductase" evidence="3">
    <location>
        <begin position="9"/>
        <end position="189"/>
    </location>
</feature>
<dbReference type="STRING" id="985665.HPL003_10365"/>
<reference evidence="5" key="1">
    <citation type="submission" date="2011-11" db="EMBL/GenBank/DDBJ databases">
        <title>Complete sequence of Paenibacillus terrae HPL-003.</title>
        <authorList>
            <person name="Shin S.H."/>
            <person name="Kim S."/>
            <person name="Kim J.Y."/>
        </authorList>
    </citation>
    <scope>NUCLEOTIDE SEQUENCE [LARGE SCALE GENOMIC DNA]</scope>
    <source>
        <strain evidence="5">HPL-003</strain>
    </source>
</reference>
<dbReference type="SUPFAM" id="SSF51735">
    <property type="entry name" value="NAD(P)-binding Rossmann-fold domains"/>
    <property type="match status" value="1"/>
</dbReference>
<dbReference type="KEGG" id="pta:HPL003_10365"/>
<name>G7VW33_PAETH</name>
<accession>G7VW33</accession>
<dbReference type="eggNOG" id="COG1028">
    <property type="taxonomic scope" value="Bacteria"/>
</dbReference>
<proteinExistence type="inferred from homology"/>
<dbReference type="SMART" id="SM00822">
    <property type="entry name" value="PKS_KR"/>
    <property type="match status" value="1"/>
</dbReference>
<organism evidence="4 5">
    <name type="scientific">Paenibacillus terrae (strain HPL-003)</name>
    <dbReference type="NCBI Taxonomy" id="985665"/>
    <lineage>
        <taxon>Bacteria</taxon>
        <taxon>Bacillati</taxon>
        <taxon>Bacillota</taxon>
        <taxon>Bacilli</taxon>
        <taxon>Bacillales</taxon>
        <taxon>Paenibacillaceae</taxon>
        <taxon>Paenibacillus</taxon>
    </lineage>
</organism>
<dbReference type="InterPro" id="IPR036291">
    <property type="entry name" value="NAD(P)-bd_dom_sf"/>
</dbReference>
<dbReference type="OrthoDB" id="9803333at2"/>
<dbReference type="FunFam" id="3.40.50.720:FF:000084">
    <property type="entry name" value="Short-chain dehydrogenase reductase"/>
    <property type="match status" value="1"/>
</dbReference>
<dbReference type="AlphaFoldDB" id="G7VW33"/>
<dbReference type="PRINTS" id="PR00080">
    <property type="entry name" value="SDRFAMILY"/>
</dbReference>
<keyword evidence="2" id="KW-0560">Oxidoreductase</keyword>
<dbReference type="NCBIfam" id="NF004202">
    <property type="entry name" value="PRK05653.2-2"/>
    <property type="match status" value="1"/>
</dbReference>
<dbReference type="RefSeq" id="WP_014279567.1">
    <property type="nucleotide sequence ID" value="NC_016641.1"/>
</dbReference>
<sequence length="254" mass="27019">MLEKNFANKSVIVTGSSKGIGKGIAKVFAEKGAKVAVVARNLEEAEKCAEEIRMLGGKVLAVRGDVTDRTSMDKMAHYVAEEFDGIDVLCANSGIGPMATIEEMTAEEWDQVMNTNVRGALFSIQACLPFLKKAEYGRVVLTSSITGPVTGFAGWSHYGASKAAQLGFIRSAALELASSGITINAIMPGNTMTEQLKTQTKYIETMLPAIPLKRFGTPEEMGHAAAFLASKEAGFITGQTIIIDGGQSLPESTF</sequence>
<dbReference type="Pfam" id="PF13561">
    <property type="entry name" value="adh_short_C2"/>
    <property type="match status" value="1"/>
</dbReference>
<dbReference type="Gene3D" id="3.40.50.720">
    <property type="entry name" value="NAD(P)-binding Rossmann-like Domain"/>
    <property type="match status" value="1"/>
</dbReference>
<reference key="2">
    <citation type="submission" date="2011-11" db="EMBL/GenBank/DDBJ databases">
        <authorList>
            <person name="Shin S.H."/>
            <person name="Kim S."/>
            <person name="Kim J.Y."/>
        </authorList>
    </citation>
    <scope>NUCLEOTIDE SEQUENCE</scope>
    <source>
        <strain>HPL-003</strain>
    </source>
</reference>
<gene>
    <name evidence="4" type="ordered locus">HPL003_10365</name>
</gene>
<dbReference type="HOGENOM" id="CLU_010194_1_2_9"/>
<dbReference type="EMBL" id="CP003107">
    <property type="protein sequence ID" value="AET58834.1"/>
    <property type="molecule type" value="Genomic_DNA"/>
</dbReference>
<evidence type="ECO:0000313" key="4">
    <source>
        <dbReference type="EMBL" id="AET58834.1"/>
    </source>
</evidence>
<dbReference type="PRINTS" id="PR00081">
    <property type="entry name" value="GDHRDH"/>
</dbReference>